<dbReference type="SUPFAM" id="SSF51338">
    <property type="entry name" value="Composite domain of metallo-dependent hydrolases"/>
    <property type="match status" value="1"/>
</dbReference>
<dbReference type="InterPro" id="IPR013108">
    <property type="entry name" value="Amidohydro_3"/>
</dbReference>
<accession>A0A170PU20</accession>
<gene>
    <name evidence="2" type="ORF">MGWOODY_Hyp795</name>
</gene>
<dbReference type="GO" id="GO:0016810">
    <property type="term" value="F:hydrolase activity, acting on carbon-nitrogen (but not peptide) bonds"/>
    <property type="evidence" value="ECO:0007669"/>
    <property type="project" value="InterPro"/>
</dbReference>
<evidence type="ECO:0000313" key="2">
    <source>
        <dbReference type="EMBL" id="CUS57192.1"/>
    </source>
</evidence>
<proteinExistence type="predicted"/>
<dbReference type="Pfam" id="PF07969">
    <property type="entry name" value="Amidohydro_3"/>
    <property type="match status" value="1"/>
</dbReference>
<dbReference type="Gene3D" id="2.30.40.10">
    <property type="entry name" value="Urease, subunit C, domain 1"/>
    <property type="match status" value="1"/>
</dbReference>
<reference evidence="2" key="1">
    <citation type="submission" date="2015-10" db="EMBL/GenBank/DDBJ databases">
        <authorList>
            <person name="Gilbert D.G."/>
        </authorList>
    </citation>
    <scope>NUCLEOTIDE SEQUENCE</scope>
</reference>
<dbReference type="AlphaFoldDB" id="A0A170PU20"/>
<dbReference type="PANTHER" id="PTHR22642">
    <property type="entry name" value="IMIDAZOLONEPROPIONASE"/>
    <property type="match status" value="1"/>
</dbReference>
<name>A0A170PU20_9ZZZZ</name>
<dbReference type="Gene3D" id="3.20.20.140">
    <property type="entry name" value="Metal-dependent hydrolases"/>
    <property type="match status" value="1"/>
</dbReference>
<dbReference type="InterPro" id="IPR032466">
    <property type="entry name" value="Metal_Hydrolase"/>
</dbReference>
<feature type="domain" description="Amidohydrolase 3" evidence="1">
    <location>
        <begin position="79"/>
        <end position="548"/>
    </location>
</feature>
<sequence>MRVLGFALALGVLAACQPGGAPQSETDETQALTVFTGGTIYTGVADQPTADAVVVGPDGRIVAIVPPASADWSEDEVTIVDLGGAVMFPGFTDAHAHLMGIGQRELTLNLEGTASVDELVTRTEAEIQGKAPGEVLFGRGWIETGWPEGRMPSAADLDAVSPDNPVIYTRADGHALVANTSALKAAGIYELTEDPSGGRVERDDSGKATGIVIDNAMGPVFQLLAAPTEEDVETALEVGANTYASRGWTGVHNMSVSASQAPIMARLDGEGRLPLRVYNAFDVDAFEVAESRKFETDTVTNRAVKLYMDGALGSRGALLIAPYSDQPDTNGLSLLDTESLHDLMMKAKGADVQLAIHAIGDLANRHILETFEALGNGDELRWRIEHAQIFAPQDVARVGELGLIASMQPSHAIGDLKFAPSRLGLDRLAGAYAWQDMLAGGAVVAGGSDAPVEVGSPLIEFYAAVARQDLDGNAGEGWHPEQALSRDQALALFTSAAAFAAFQEDDLGTIEVGKIADFSVFDRDLMTIPAAEILDAQARMTIIGGEIVWQAAE</sequence>
<protein>
    <recommendedName>
        <fullName evidence="1">Amidohydrolase 3 domain-containing protein</fullName>
    </recommendedName>
</protein>
<dbReference type="PANTHER" id="PTHR22642:SF2">
    <property type="entry name" value="PROTEIN LONG AFTER FAR-RED 3"/>
    <property type="match status" value="1"/>
</dbReference>
<dbReference type="InterPro" id="IPR033932">
    <property type="entry name" value="YtcJ-like"/>
</dbReference>
<dbReference type="InterPro" id="IPR011059">
    <property type="entry name" value="Metal-dep_hydrolase_composite"/>
</dbReference>
<evidence type="ECO:0000259" key="1">
    <source>
        <dbReference type="Pfam" id="PF07969"/>
    </source>
</evidence>
<dbReference type="CDD" id="cd01300">
    <property type="entry name" value="YtcJ_like"/>
    <property type="match status" value="1"/>
</dbReference>
<dbReference type="PROSITE" id="PS51257">
    <property type="entry name" value="PROKAR_LIPOPROTEIN"/>
    <property type="match status" value="1"/>
</dbReference>
<dbReference type="SUPFAM" id="SSF51556">
    <property type="entry name" value="Metallo-dependent hydrolases"/>
    <property type="match status" value="1"/>
</dbReference>
<dbReference type="EMBL" id="CZQD01000038">
    <property type="protein sequence ID" value="CUS57192.1"/>
    <property type="molecule type" value="Genomic_DNA"/>
</dbReference>
<organism evidence="2">
    <name type="scientific">hydrothermal vent metagenome</name>
    <dbReference type="NCBI Taxonomy" id="652676"/>
    <lineage>
        <taxon>unclassified sequences</taxon>
        <taxon>metagenomes</taxon>
        <taxon>ecological metagenomes</taxon>
    </lineage>
</organism>
<dbReference type="Gene3D" id="3.10.310.70">
    <property type="match status" value="1"/>
</dbReference>